<dbReference type="EMBL" id="WUAV01000001">
    <property type="protein sequence ID" value="KAF1771728.1"/>
    <property type="molecule type" value="Genomic_DNA"/>
</dbReference>
<evidence type="ECO:0000256" key="1">
    <source>
        <dbReference type="SAM" id="MobiDB-lite"/>
    </source>
</evidence>
<dbReference type="KEGG" id="crq:GCK72_003555"/>
<sequence>MSHHTEKSSTTTPNTTPAPRSTTMSASSSQTSPPPSYEDSKGFTSRPLRVIATPREFLSDARLKEAKETTPTSSSAKRGPLSFLEQIRERCEPLARAFLGTTQLDDHTTVDSSTAADLEEIKNLLQSLIIDRWCQEACYSQTSNMPSARAPKMAKYSLDNCHKAGPSGSAPQ</sequence>
<proteinExistence type="predicted"/>
<evidence type="ECO:0000313" key="3">
    <source>
        <dbReference type="EMBL" id="KAF1771729.1"/>
    </source>
</evidence>
<organism evidence="3 4">
    <name type="scientific">Caenorhabditis remanei</name>
    <name type="common">Caenorhabditis vulgaris</name>
    <dbReference type="NCBI Taxonomy" id="31234"/>
    <lineage>
        <taxon>Eukaryota</taxon>
        <taxon>Metazoa</taxon>
        <taxon>Ecdysozoa</taxon>
        <taxon>Nematoda</taxon>
        <taxon>Chromadorea</taxon>
        <taxon>Rhabditida</taxon>
        <taxon>Rhabditina</taxon>
        <taxon>Rhabditomorpha</taxon>
        <taxon>Rhabditoidea</taxon>
        <taxon>Rhabditidae</taxon>
        <taxon>Peloderinae</taxon>
        <taxon>Caenorhabditis</taxon>
    </lineage>
</organism>
<feature type="compositionally biased region" description="Basic and acidic residues" evidence="1">
    <location>
        <begin position="57"/>
        <end position="68"/>
    </location>
</feature>
<protein>
    <submittedName>
        <fullName evidence="3">Uncharacterized protein</fullName>
    </submittedName>
</protein>
<feature type="compositionally biased region" description="Low complexity" evidence="1">
    <location>
        <begin position="8"/>
        <end position="31"/>
    </location>
</feature>
<dbReference type="Proteomes" id="UP000483820">
    <property type="component" value="Chromosome I"/>
</dbReference>
<dbReference type="EMBL" id="WUAV01000001">
    <property type="protein sequence ID" value="KAF1771729.1"/>
    <property type="molecule type" value="Genomic_DNA"/>
</dbReference>
<gene>
    <name evidence="2" type="ORF">GCK72_003555</name>
    <name evidence="3" type="ORF">GCK72_003556</name>
</gene>
<evidence type="ECO:0000313" key="4">
    <source>
        <dbReference type="Proteomes" id="UP000483820"/>
    </source>
</evidence>
<feature type="region of interest" description="Disordered" evidence="1">
    <location>
        <begin position="144"/>
        <end position="172"/>
    </location>
</feature>
<dbReference type="AlphaFoldDB" id="A0A6A5HV76"/>
<dbReference type="GeneID" id="78773648"/>
<reference evidence="3 4" key="1">
    <citation type="submission" date="2019-12" db="EMBL/GenBank/DDBJ databases">
        <title>Chromosome-level assembly of the Caenorhabditis remanei genome.</title>
        <authorList>
            <person name="Teterina A.A."/>
            <person name="Willis J.H."/>
            <person name="Phillips P.C."/>
        </authorList>
    </citation>
    <scope>NUCLEOTIDE SEQUENCE [LARGE SCALE GENOMIC DNA]</scope>
    <source>
        <strain evidence="3 4">PX506</strain>
        <tissue evidence="3">Whole organism</tissue>
    </source>
</reference>
<name>A0A6A5HV76_CAERE</name>
<dbReference type="RefSeq" id="XP_053592765.1">
    <property type="nucleotide sequence ID" value="XM_053724120.1"/>
</dbReference>
<dbReference type="CTD" id="78773648"/>
<accession>A0A6A5HV76</accession>
<comment type="caution">
    <text evidence="3">The sequence shown here is derived from an EMBL/GenBank/DDBJ whole genome shotgun (WGS) entry which is preliminary data.</text>
</comment>
<evidence type="ECO:0000313" key="2">
    <source>
        <dbReference type="EMBL" id="KAF1771728.1"/>
    </source>
</evidence>
<feature type="region of interest" description="Disordered" evidence="1">
    <location>
        <begin position="1"/>
        <end position="81"/>
    </location>
</feature>